<evidence type="ECO:0000256" key="5">
    <source>
        <dbReference type="SAM" id="MobiDB-lite"/>
    </source>
</evidence>
<dbReference type="Gene3D" id="1.10.10.10">
    <property type="entry name" value="Winged helix-like DNA-binding domain superfamily/Winged helix DNA-binding domain"/>
    <property type="match status" value="1"/>
</dbReference>
<dbReference type="InterPro" id="IPR000847">
    <property type="entry name" value="LysR_HTH_N"/>
</dbReference>
<keyword evidence="3" id="KW-0238">DNA-binding</keyword>
<dbReference type="PROSITE" id="PS50931">
    <property type="entry name" value="HTH_LYSR"/>
    <property type="match status" value="1"/>
</dbReference>
<comment type="similarity">
    <text evidence="1">Belongs to the LysR transcriptional regulatory family.</text>
</comment>
<dbReference type="InterPro" id="IPR036388">
    <property type="entry name" value="WH-like_DNA-bd_sf"/>
</dbReference>
<evidence type="ECO:0000256" key="1">
    <source>
        <dbReference type="ARBA" id="ARBA00009437"/>
    </source>
</evidence>
<accession>A0ABY6MUL4</accession>
<gene>
    <name evidence="7" type="ORF">OMP39_03705</name>
</gene>
<sequence length="333" mass="36067">MRRKIPSTQALVCFEAAARHESFTKAAEELALTQSAVCRQIGSLEEYLGVPLFRRTRRGVVLTEAGAAYARRIAPRLEAVERDTLALMAHPGAAGTLDLAVVPTFATRWLVPRLPRLAARHPELVLNLETRTRPFLFAETEFDAALYAGTPAQLANWPGVEAVPLLREDLAPVCSPALLGGRRSLGAHELAALPLLQQSTRPHAWGQWFEAQGVHHPGASAGPRYELFSMLAMAAAHGMGVALIPPLLIEAELARGELVIACEPAQPGERWYYLVLPERKVGDPLLGRLREWIMDEAALQEPPGGPTVPGPRARGAPPGPAAPRPAARRDNRA</sequence>
<dbReference type="InterPro" id="IPR005119">
    <property type="entry name" value="LysR_subst-bd"/>
</dbReference>
<dbReference type="SUPFAM" id="SSF46785">
    <property type="entry name" value="Winged helix' DNA-binding domain"/>
    <property type="match status" value="1"/>
</dbReference>
<evidence type="ECO:0000256" key="2">
    <source>
        <dbReference type="ARBA" id="ARBA00023015"/>
    </source>
</evidence>
<feature type="region of interest" description="Disordered" evidence="5">
    <location>
        <begin position="297"/>
        <end position="333"/>
    </location>
</feature>
<keyword evidence="2" id="KW-0805">Transcription regulation</keyword>
<dbReference type="InterPro" id="IPR036390">
    <property type="entry name" value="WH_DNA-bd_sf"/>
</dbReference>
<dbReference type="PANTHER" id="PTHR30537">
    <property type="entry name" value="HTH-TYPE TRANSCRIPTIONAL REGULATOR"/>
    <property type="match status" value="1"/>
</dbReference>
<reference evidence="7" key="1">
    <citation type="submission" date="2022-10" db="EMBL/GenBank/DDBJ databases">
        <title>Complete genome sequence of Schlegelella aquatica LMG 23380.</title>
        <authorList>
            <person name="Musilova J."/>
            <person name="Kourilova X."/>
            <person name="Bezdicek M."/>
            <person name="Hermankova K."/>
            <person name="Obruca S."/>
            <person name="Sedlar K."/>
        </authorList>
    </citation>
    <scope>NUCLEOTIDE SEQUENCE</scope>
    <source>
        <strain evidence="7">LMG 23380</strain>
    </source>
</reference>
<dbReference type="Pfam" id="PF00126">
    <property type="entry name" value="HTH_1"/>
    <property type="match status" value="1"/>
</dbReference>
<dbReference type="RefSeq" id="WP_264893457.1">
    <property type="nucleotide sequence ID" value="NZ_CP110257.1"/>
</dbReference>
<dbReference type="Gene3D" id="3.40.190.10">
    <property type="entry name" value="Periplasmic binding protein-like II"/>
    <property type="match status" value="2"/>
</dbReference>
<dbReference type="SUPFAM" id="SSF53850">
    <property type="entry name" value="Periplasmic binding protein-like II"/>
    <property type="match status" value="1"/>
</dbReference>
<organism evidence="7 8">
    <name type="scientific">Caldimonas aquatica</name>
    <dbReference type="NCBI Taxonomy" id="376175"/>
    <lineage>
        <taxon>Bacteria</taxon>
        <taxon>Pseudomonadati</taxon>
        <taxon>Pseudomonadota</taxon>
        <taxon>Betaproteobacteria</taxon>
        <taxon>Burkholderiales</taxon>
        <taxon>Sphaerotilaceae</taxon>
        <taxon>Caldimonas</taxon>
    </lineage>
</organism>
<feature type="domain" description="HTH lysR-type" evidence="6">
    <location>
        <begin position="6"/>
        <end position="63"/>
    </location>
</feature>
<evidence type="ECO:0000259" key="6">
    <source>
        <dbReference type="PROSITE" id="PS50931"/>
    </source>
</evidence>
<keyword evidence="8" id="KW-1185">Reference proteome</keyword>
<evidence type="ECO:0000313" key="8">
    <source>
        <dbReference type="Proteomes" id="UP001163266"/>
    </source>
</evidence>
<dbReference type="InterPro" id="IPR058163">
    <property type="entry name" value="LysR-type_TF_proteobact-type"/>
</dbReference>
<dbReference type="Proteomes" id="UP001163266">
    <property type="component" value="Chromosome"/>
</dbReference>
<evidence type="ECO:0000256" key="3">
    <source>
        <dbReference type="ARBA" id="ARBA00023125"/>
    </source>
</evidence>
<proteinExistence type="inferred from homology"/>
<dbReference type="PRINTS" id="PR00039">
    <property type="entry name" value="HTHLYSR"/>
</dbReference>
<protein>
    <submittedName>
        <fullName evidence="7">LysR substrate-binding domain-containing protein</fullName>
    </submittedName>
</protein>
<dbReference type="EMBL" id="CP110257">
    <property type="protein sequence ID" value="UZD55703.1"/>
    <property type="molecule type" value="Genomic_DNA"/>
</dbReference>
<dbReference type="Pfam" id="PF03466">
    <property type="entry name" value="LysR_substrate"/>
    <property type="match status" value="1"/>
</dbReference>
<keyword evidence="4" id="KW-0804">Transcription</keyword>
<dbReference type="PANTHER" id="PTHR30537:SF26">
    <property type="entry name" value="GLYCINE CLEAVAGE SYSTEM TRANSCRIPTIONAL ACTIVATOR"/>
    <property type="match status" value="1"/>
</dbReference>
<evidence type="ECO:0000256" key="4">
    <source>
        <dbReference type="ARBA" id="ARBA00023163"/>
    </source>
</evidence>
<evidence type="ECO:0000313" key="7">
    <source>
        <dbReference type="EMBL" id="UZD55703.1"/>
    </source>
</evidence>
<name>A0ABY6MUL4_9BURK</name>